<keyword evidence="2" id="KW-1133">Transmembrane helix</keyword>
<evidence type="ECO:0000256" key="2">
    <source>
        <dbReference type="SAM" id="Phobius"/>
    </source>
</evidence>
<evidence type="ECO:0000256" key="1">
    <source>
        <dbReference type="SAM" id="MobiDB-lite"/>
    </source>
</evidence>
<reference evidence="3 4" key="1">
    <citation type="journal article" date="2019" name="Sci. Rep.">
        <title>A multi-omics analysis of the grapevine pathogen Lasiodiplodia theobromae reveals that temperature affects the expression of virulence- and pathogenicity-related genes.</title>
        <authorList>
            <person name="Felix C."/>
            <person name="Meneses R."/>
            <person name="Goncalves M.F.M."/>
            <person name="Tilleman L."/>
            <person name="Duarte A.S."/>
            <person name="Jorrin-Novo J.V."/>
            <person name="Van de Peer Y."/>
            <person name="Deforce D."/>
            <person name="Van Nieuwerburgh F."/>
            <person name="Esteves A.C."/>
            <person name="Alves A."/>
        </authorList>
    </citation>
    <scope>NUCLEOTIDE SEQUENCE [LARGE SCALE GENOMIC DNA]</scope>
    <source>
        <strain evidence="3 4">LA-SOL3</strain>
    </source>
</reference>
<evidence type="ECO:0000313" key="3">
    <source>
        <dbReference type="EMBL" id="KAB2572379.1"/>
    </source>
</evidence>
<keyword evidence="2" id="KW-0812">Transmembrane</keyword>
<feature type="compositionally biased region" description="Basic and acidic residues" evidence="1">
    <location>
        <begin position="390"/>
        <end position="410"/>
    </location>
</feature>
<dbReference type="Proteomes" id="UP000325902">
    <property type="component" value="Unassembled WGS sequence"/>
</dbReference>
<dbReference type="OrthoDB" id="5332281at2759"/>
<keyword evidence="4" id="KW-1185">Reference proteome</keyword>
<sequence length="430" mass="46563">MTIDAIKGTDKDLGALYPDPTGLTTRATVPAVRPSLNCTYFAAEHVHISYTEHLSYGFFPNNSVDDKGRPRTDVTIYTSEDIQLPLPEECRNQTVNYELDGNFTDHQSRPFAWFGITMNGIRGSQCSNVIGAFGSSLRNGSAQTMVCVPVVEQVQTDTTFSLPSYEILSATPNNSTALPIANFTAAAINVNDFLPVGAYTGDTSATDGGNYDAVFSALLAAPGIAKLVSSDFDVDSAAHAKIADAFQHLFRLTYVQVINLNARSDVPANASDSIISGNSSMPRFLDGQIIDAQSRMRLKQSAVSTRILEGLLGAIVVCLLVSFWLLDTRKVMPENACSIAGAASLLAGADMLRDLPSGAEWWNDDEAVKKEVFGKDAVFSLGWWGAEKQDREMGDREGSTGTMVERDGGGKVRGMRRRRFGIDRGRASWD</sequence>
<accession>A0A5N5D3W7</accession>
<dbReference type="AlphaFoldDB" id="A0A5N5D3W7"/>
<protein>
    <submittedName>
        <fullName evidence="3">Uncharacterized protein</fullName>
    </submittedName>
</protein>
<name>A0A5N5D3W7_9PEZI</name>
<organism evidence="3 4">
    <name type="scientific">Lasiodiplodia theobromae</name>
    <dbReference type="NCBI Taxonomy" id="45133"/>
    <lineage>
        <taxon>Eukaryota</taxon>
        <taxon>Fungi</taxon>
        <taxon>Dikarya</taxon>
        <taxon>Ascomycota</taxon>
        <taxon>Pezizomycotina</taxon>
        <taxon>Dothideomycetes</taxon>
        <taxon>Dothideomycetes incertae sedis</taxon>
        <taxon>Botryosphaeriales</taxon>
        <taxon>Botryosphaeriaceae</taxon>
        <taxon>Lasiodiplodia</taxon>
    </lineage>
</organism>
<feature type="region of interest" description="Disordered" evidence="1">
    <location>
        <begin position="390"/>
        <end position="411"/>
    </location>
</feature>
<dbReference type="EMBL" id="VCHE01000079">
    <property type="protein sequence ID" value="KAB2572379.1"/>
    <property type="molecule type" value="Genomic_DNA"/>
</dbReference>
<proteinExistence type="predicted"/>
<keyword evidence="2" id="KW-0472">Membrane</keyword>
<comment type="caution">
    <text evidence="3">The sequence shown here is derived from an EMBL/GenBank/DDBJ whole genome shotgun (WGS) entry which is preliminary data.</text>
</comment>
<gene>
    <name evidence="3" type="ORF">DBV05_g8947</name>
</gene>
<evidence type="ECO:0000313" key="4">
    <source>
        <dbReference type="Proteomes" id="UP000325902"/>
    </source>
</evidence>
<feature type="transmembrane region" description="Helical" evidence="2">
    <location>
        <begin position="307"/>
        <end position="326"/>
    </location>
</feature>